<reference evidence="4 5" key="1">
    <citation type="journal article" date="2015" name="Sci. Rep.">
        <title>Genome of the facultative scuticociliatosis pathogen Pseudocohnilembus persalinus provides insight into its virulence through horizontal gene transfer.</title>
        <authorList>
            <person name="Xiong J."/>
            <person name="Wang G."/>
            <person name="Cheng J."/>
            <person name="Tian M."/>
            <person name="Pan X."/>
            <person name="Warren A."/>
            <person name="Jiang C."/>
            <person name="Yuan D."/>
            <person name="Miao W."/>
        </authorList>
    </citation>
    <scope>NUCLEOTIDE SEQUENCE [LARGE SCALE GENOMIC DNA]</scope>
    <source>
        <strain evidence="4">36N120E</strain>
    </source>
</reference>
<sequence>MKETAFQYEIQIDSERNLILLPKGNQKTEFTMIFLHGLAMDPVDFLPLFMQSPVQQHLSKFKIVMPCAPMRSVSYNKKQMKSWFDIKTYENSFTRPFQEAFSKEEVEESLKIIKKFIDLELKELNNDASKLIIAGFSQGCAMTQHIQHTLKDIKFGGVLGIAGYLFDITEFTEERVKEIPTTILHGIQDKRRTWSEVKKSYERKGINAEKLVTLVDDMAHDFSSYQCKQHIAKFYSQYSKL</sequence>
<dbReference type="PANTHER" id="PTHR10655">
    <property type="entry name" value="LYSOPHOSPHOLIPASE-RELATED"/>
    <property type="match status" value="1"/>
</dbReference>
<dbReference type="InterPro" id="IPR029058">
    <property type="entry name" value="AB_hydrolase_fold"/>
</dbReference>
<keyword evidence="5" id="KW-1185">Reference proteome</keyword>
<dbReference type="OrthoDB" id="2418081at2759"/>
<dbReference type="InterPro" id="IPR050565">
    <property type="entry name" value="LYPA1-2/EST-like"/>
</dbReference>
<dbReference type="OMA" id="QCKQHIA"/>
<gene>
    <name evidence="4" type="ORF">PPERSA_04644</name>
</gene>
<keyword evidence="2" id="KW-0378">Hydrolase</keyword>
<protein>
    <recommendedName>
        <fullName evidence="3">Phospholipase/carboxylesterase/thioesterase domain-containing protein</fullName>
    </recommendedName>
</protein>
<evidence type="ECO:0000313" key="4">
    <source>
        <dbReference type="EMBL" id="KRX03849.1"/>
    </source>
</evidence>
<comment type="caution">
    <text evidence="4">The sequence shown here is derived from an EMBL/GenBank/DDBJ whole genome shotgun (WGS) entry which is preliminary data.</text>
</comment>
<name>A0A0V0QNB9_PSEPJ</name>
<evidence type="ECO:0000256" key="2">
    <source>
        <dbReference type="ARBA" id="ARBA00022801"/>
    </source>
</evidence>
<proteinExistence type="inferred from homology"/>
<evidence type="ECO:0000313" key="5">
    <source>
        <dbReference type="Proteomes" id="UP000054937"/>
    </source>
</evidence>
<organism evidence="4 5">
    <name type="scientific">Pseudocohnilembus persalinus</name>
    <name type="common">Ciliate</name>
    <dbReference type="NCBI Taxonomy" id="266149"/>
    <lineage>
        <taxon>Eukaryota</taxon>
        <taxon>Sar</taxon>
        <taxon>Alveolata</taxon>
        <taxon>Ciliophora</taxon>
        <taxon>Intramacronucleata</taxon>
        <taxon>Oligohymenophorea</taxon>
        <taxon>Scuticociliatia</taxon>
        <taxon>Philasterida</taxon>
        <taxon>Pseudocohnilembidae</taxon>
        <taxon>Pseudocohnilembus</taxon>
    </lineage>
</organism>
<dbReference type="Pfam" id="PF02230">
    <property type="entry name" value="Abhydrolase_2"/>
    <property type="match status" value="1"/>
</dbReference>
<dbReference type="Proteomes" id="UP000054937">
    <property type="component" value="Unassembled WGS sequence"/>
</dbReference>
<feature type="domain" description="Phospholipase/carboxylesterase/thioesterase" evidence="3">
    <location>
        <begin position="24"/>
        <end position="224"/>
    </location>
</feature>
<evidence type="ECO:0000259" key="3">
    <source>
        <dbReference type="Pfam" id="PF02230"/>
    </source>
</evidence>
<accession>A0A0V0QNB9</accession>
<dbReference type="InParanoid" id="A0A0V0QNB9"/>
<dbReference type="InterPro" id="IPR003140">
    <property type="entry name" value="PLipase/COase/thioEstase"/>
</dbReference>
<dbReference type="AlphaFoldDB" id="A0A0V0QNB9"/>
<comment type="similarity">
    <text evidence="1">Belongs to the AB hydrolase superfamily. AB hydrolase 2 family.</text>
</comment>
<dbReference type="EMBL" id="LDAU01000125">
    <property type="protein sequence ID" value="KRX03849.1"/>
    <property type="molecule type" value="Genomic_DNA"/>
</dbReference>
<dbReference type="PANTHER" id="PTHR10655:SF17">
    <property type="entry name" value="LYSOPHOSPHOLIPASE-LIKE PROTEIN 1"/>
    <property type="match status" value="1"/>
</dbReference>
<dbReference type="Gene3D" id="3.40.50.1820">
    <property type="entry name" value="alpha/beta hydrolase"/>
    <property type="match status" value="1"/>
</dbReference>
<dbReference type="GO" id="GO:0008474">
    <property type="term" value="F:palmitoyl-(protein) hydrolase activity"/>
    <property type="evidence" value="ECO:0007669"/>
    <property type="project" value="TreeGrafter"/>
</dbReference>
<dbReference type="GO" id="GO:0052689">
    <property type="term" value="F:carboxylic ester hydrolase activity"/>
    <property type="evidence" value="ECO:0007669"/>
    <property type="project" value="TreeGrafter"/>
</dbReference>
<dbReference type="GO" id="GO:0005737">
    <property type="term" value="C:cytoplasm"/>
    <property type="evidence" value="ECO:0007669"/>
    <property type="project" value="TreeGrafter"/>
</dbReference>
<evidence type="ECO:0000256" key="1">
    <source>
        <dbReference type="ARBA" id="ARBA00006499"/>
    </source>
</evidence>
<dbReference type="SUPFAM" id="SSF53474">
    <property type="entry name" value="alpha/beta-Hydrolases"/>
    <property type="match status" value="1"/>
</dbReference>